<gene>
    <name evidence="5" type="primary">Dmoj\GI22128</name>
    <name evidence="5" type="ORF">Dmoj_GI22128</name>
</gene>
<dbReference type="OrthoDB" id="7901229at2759"/>
<evidence type="ECO:0000259" key="4">
    <source>
        <dbReference type="SMART" id="SM01318"/>
    </source>
</evidence>
<dbReference type="Proteomes" id="UP000009192">
    <property type="component" value="Unassembled WGS sequence"/>
</dbReference>
<dbReference type="SMART" id="SM01318">
    <property type="entry name" value="SVWC"/>
    <property type="match status" value="1"/>
</dbReference>
<dbReference type="InterPro" id="IPR029277">
    <property type="entry name" value="SVWC_dom"/>
</dbReference>
<dbReference type="InParanoid" id="A0A0Q9XH09"/>
<name>A0A0Q9XH09_DROMO</name>
<dbReference type="eggNOG" id="ENOG502TMDI">
    <property type="taxonomic scope" value="Eukaryota"/>
</dbReference>
<dbReference type="Pfam" id="PF15430">
    <property type="entry name" value="SVWC"/>
    <property type="match status" value="1"/>
</dbReference>
<dbReference type="InterPro" id="IPR053308">
    <property type="entry name" value="Vago-like"/>
</dbReference>
<organism evidence="5 6">
    <name type="scientific">Drosophila mojavensis</name>
    <name type="common">Fruit fly</name>
    <dbReference type="NCBI Taxonomy" id="7230"/>
    <lineage>
        <taxon>Eukaryota</taxon>
        <taxon>Metazoa</taxon>
        <taxon>Ecdysozoa</taxon>
        <taxon>Arthropoda</taxon>
        <taxon>Hexapoda</taxon>
        <taxon>Insecta</taxon>
        <taxon>Pterygota</taxon>
        <taxon>Neoptera</taxon>
        <taxon>Endopterygota</taxon>
        <taxon>Diptera</taxon>
        <taxon>Brachycera</taxon>
        <taxon>Muscomorpha</taxon>
        <taxon>Ephydroidea</taxon>
        <taxon>Drosophilidae</taxon>
        <taxon>Drosophila</taxon>
    </lineage>
</organism>
<keyword evidence="6" id="KW-1185">Reference proteome</keyword>
<protein>
    <submittedName>
        <fullName evidence="5">Uncharacterized protein, isoform B</fullName>
    </submittedName>
</protein>
<dbReference type="AlphaFoldDB" id="A0A0Q9XH09"/>
<keyword evidence="3" id="KW-0732">Signal</keyword>
<dbReference type="PANTHER" id="PTHR39957">
    <property type="entry name" value="AT09846P1-RELATED"/>
    <property type="match status" value="1"/>
</dbReference>
<dbReference type="EMBL" id="CH933807">
    <property type="protein sequence ID" value="KRG03521.1"/>
    <property type="molecule type" value="Genomic_DNA"/>
</dbReference>
<feature type="signal peptide" evidence="3">
    <location>
        <begin position="1"/>
        <end position="26"/>
    </location>
</feature>
<accession>A0A0Q9XH09</accession>
<proteinExistence type="predicted"/>
<evidence type="ECO:0000256" key="1">
    <source>
        <dbReference type="ARBA" id="ARBA00004613"/>
    </source>
</evidence>
<evidence type="ECO:0000313" key="6">
    <source>
        <dbReference type="Proteomes" id="UP000009192"/>
    </source>
</evidence>
<feature type="domain" description="Single" evidence="4">
    <location>
        <begin position="42"/>
        <end position="110"/>
    </location>
</feature>
<keyword evidence="2" id="KW-0964">Secreted</keyword>
<comment type="subcellular location">
    <subcellularLocation>
        <location evidence="1">Secreted</location>
    </subcellularLocation>
</comment>
<dbReference type="PANTHER" id="PTHR39957:SF1">
    <property type="entry name" value="AT09846P1-RELATED"/>
    <property type="match status" value="1"/>
</dbReference>
<dbReference type="GO" id="GO:0005576">
    <property type="term" value="C:extracellular region"/>
    <property type="evidence" value="ECO:0007669"/>
    <property type="project" value="UniProtKB-SubCell"/>
</dbReference>
<reference evidence="5 6" key="1">
    <citation type="journal article" date="2007" name="Nature">
        <title>Evolution of genes and genomes on the Drosophila phylogeny.</title>
        <authorList>
            <consortium name="Drosophila 12 Genomes Consortium"/>
            <person name="Clark A.G."/>
            <person name="Eisen M.B."/>
            <person name="Smith D.R."/>
            <person name="Bergman C.M."/>
            <person name="Oliver B."/>
            <person name="Markow T.A."/>
            <person name="Kaufman T.C."/>
            <person name="Kellis M."/>
            <person name="Gelbart W."/>
            <person name="Iyer V.N."/>
            <person name="Pollard D.A."/>
            <person name="Sackton T.B."/>
            <person name="Larracuente A.M."/>
            <person name="Singh N.D."/>
            <person name="Abad J.P."/>
            <person name="Abt D.N."/>
            <person name="Adryan B."/>
            <person name="Aguade M."/>
            <person name="Akashi H."/>
            <person name="Anderson W.W."/>
            <person name="Aquadro C.F."/>
            <person name="Ardell D.H."/>
            <person name="Arguello R."/>
            <person name="Artieri C.G."/>
            <person name="Barbash D.A."/>
            <person name="Barker D."/>
            <person name="Barsanti P."/>
            <person name="Batterham P."/>
            <person name="Batzoglou S."/>
            <person name="Begun D."/>
            <person name="Bhutkar A."/>
            <person name="Blanco E."/>
            <person name="Bosak S.A."/>
            <person name="Bradley R.K."/>
            <person name="Brand A.D."/>
            <person name="Brent M.R."/>
            <person name="Brooks A.N."/>
            <person name="Brown R.H."/>
            <person name="Butlin R.K."/>
            <person name="Caggese C."/>
            <person name="Calvi B.R."/>
            <person name="Bernardo de Carvalho A."/>
            <person name="Caspi A."/>
            <person name="Castrezana S."/>
            <person name="Celniker S.E."/>
            <person name="Chang J.L."/>
            <person name="Chapple C."/>
            <person name="Chatterji S."/>
            <person name="Chinwalla A."/>
            <person name="Civetta A."/>
            <person name="Clifton S.W."/>
            <person name="Comeron J.M."/>
            <person name="Costello J.C."/>
            <person name="Coyne J.A."/>
            <person name="Daub J."/>
            <person name="David R.G."/>
            <person name="Delcher A.L."/>
            <person name="Delehaunty K."/>
            <person name="Do C.B."/>
            <person name="Ebling H."/>
            <person name="Edwards K."/>
            <person name="Eickbush T."/>
            <person name="Evans J.D."/>
            <person name="Filipski A."/>
            <person name="Findeiss S."/>
            <person name="Freyhult E."/>
            <person name="Fulton L."/>
            <person name="Fulton R."/>
            <person name="Garcia A.C."/>
            <person name="Gardiner A."/>
            <person name="Garfield D.A."/>
            <person name="Garvin B.E."/>
            <person name="Gibson G."/>
            <person name="Gilbert D."/>
            <person name="Gnerre S."/>
            <person name="Godfrey J."/>
            <person name="Good R."/>
            <person name="Gotea V."/>
            <person name="Gravely B."/>
            <person name="Greenberg A.J."/>
            <person name="Griffiths-Jones S."/>
            <person name="Gross S."/>
            <person name="Guigo R."/>
            <person name="Gustafson E.A."/>
            <person name="Haerty W."/>
            <person name="Hahn M.W."/>
            <person name="Halligan D.L."/>
            <person name="Halpern A.L."/>
            <person name="Halter G.M."/>
            <person name="Han M.V."/>
            <person name="Heger A."/>
            <person name="Hillier L."/>
            <person name="Hinrichs A.S."/>
            <person name="Holmes I."/>
            <person name="Hoskins R.A."/>
            <person name="Hubisz M.J."/>
            <person name="Hultmark D."/>
            <person name="Huntley M.A."/>
            <person name="Jaffe D.B."/>
            <person name="Jagadeeshan S."/>
            <person name="Jeck W.R."/>
            <person name="Johnson J."/>
            <person name="Jones C.D."/>
            <person name="Jordan W.C."/>
            <person name="Karpen G.H."/>
            <person name="Kataoka E."/>
            <person name="Keightley P.D."/>
            <person name="Kheradpour P."/>
            <person name="Kirkness E.F."/>
            <person name="Koerich L.B."/>
            <person name="Kristiansen K."/>
            <person name="Kudrna D."/>
            <person name="Kulathinal R.J."/>
            <person name="Kumar S."/>
            <person name="Kwok R."/>
            <person name="Lander E."/>
            <person name="Langley C.H."/>
            <person name="Lapoint R."/>
            <person name="Lazzaro B.P."/>
            <person name="Lee S.J."/>
            <person name="Levesque L."/>
            <person name="Li R."/>
            <person name="Lin C.F."/>
            <person name="Lin M.F."/>
            <person name="Lindblad-Toh K."/>
            <person name="Llopart A."/>
            <person name="Long M."/>
            <person name="Low L."/>
            <person name="Lozovsky E."/>
            <person name="Lu J."/>
            <person name="Luo M."/>
            <person name="Machado C.A."/>
            <person name="Makalowski W."/>
            <person name="Marzo M."/>
            <person name="Matsuda M."/>
            <person name="Matzkin L."/>
            <person name="McAllister B."/>
            <person name="McBride C.S."/>
            <person name="McKernan B."/>
            <person name="McKernan K."/>
            <person name="Mendez-Lago M."/>
            <person name="Minx P."/>
            <person name="Mollenhauer M.U."/>
            <person name="Montooth K."/>
            <person name="Mount S.M."/>
            <person name="Mu X."/>
            <person name="Myers E."/>
            <person name="Negre B."/>
            <person name="Newfeld S."/>
            <person name="Nielsen R."/>
            <person name="Noor M.A."/>
            <person name="O'Grady P."/>
            <person name="Pachter L."/>
            <person name="Papaceit M."/>
            <person name="Parisi M.J."/>
            <person name="Parisi M."/>
            <person name="Parts L."/>
            <person name="Pedersen J.S."/>
            <person name="Pesole G."/>
            <person name="Phillippy A.M."/>
            <person name="Ponting C.P."/>
            <person name="Pop M."/>
            <person name="Porcelli D."/>
            <person name="Powell J.R."/>
            <person name="Prohaska S."/>
            <person name="Pruitt K."/>
            <person name="Puig M."/>
            <person name="Quesneville H."/>
            <person name="Ram K.R."/>
            <person name="Rand D."/>
            <person name="Rasmussen M.D."/>
            <person name="Reed L.K."/>
            <person name="Reenan R."/>
            <person name="Reily A."/>
            <person name="Remington K.A."/>
            <person name="Rieger T.T."/>
            <person name="Ritchie M.G."/>
            <person name="Robin C."/>
            <person name="Rogers Y.H."/>
            <person name="Rohde C."/>
            <person name="Rozas J."/>
            <person name="Rubenfield M.J."/>
            <person name="Ruiz A."/>
            <person name="Russo S."/>
            <person name="Salzberg S.L."/>
            <person name="Sanchez-Gracia A."/>
            <person name="Saranga D.J."/>
            <person name="Sato H."/>
            <person name="Schaeffer S.W."/>
            <person name="Schatz M.C."/>
            <person name="Schlenke T."/>
            <person name="Schwartz R."/>
            <person name="Segarra C."/>
            <person name="Singh R.S."/>
            <person name="Sirot L."/>
            <person name="Sirota M."/>
            <person name="Sisneros N.B."/>
            <person name="Smith C.D."/>
            <person name="Smith T.F."/>
            <person name="Spieth J."/>
            <person name="Stage D.E."/>
            <person name="Stark A."/>
            <person name="Stephan W."/>
            <person name="Strausberg R.L."/>
            <person name="Strempel S."/>
            <person name="Sturgill D."/>
            <person name="Sutton G."/>
            <person name="Sutton G.G."/>
            <person name="Tao W."/>
            <person name="Teichmann S."/>
            <person name="Tobari Y.N."/>
            <person name="Tomimura Y."/>
            <person name="Tsolas J.M."/>
            <person name="Valente V.L."/>
            <person name="Venter E."/>
            <person name="Venter J.C."/>
            <person name="Vicario S."/>
            <person name="Vieira F.G."/>
            <person name="Vilella A.J."/>
            <person name="Villasante A."/>
            <person name="Walenz B."/>
            <person name="Wang J."/>
            <person name="Wasserman M."/>
            <person name="Watts T."/>
            <person name="Wilson D."/>
            <person name="Wilson R.K."/>
            <person name="Wing R.A."/>
            <person name="Wolfner M.F."/>
            <person name="Wong A."/>
            <person name="Wong G.K."/>
            <person name="Wu C.I."/>
            <person name="Wu G."/>
            <person name="Yamamoto D."/>
            <person name="Yang H.P."/>
            <person name="Yang S.P."/>
            <person name="Yorke J.A."/>
            <person name="Yoshida K."/>
            <person name="Zdobnov E."/>
            <person name="Zhang P."/>
            <person name="Zhang Y."/>
            <person name="Zimin A.V."/>
            <person name="Baldwin J."/>
            <person name="Abdouelleil A."/>
            <person name="Abdulkadir J."/>
            <person name="Abebe A."/>
            <person name="Abera B."/>
            <person name="Abreu J."/>
            <person name="Acer S.C."/>
            <person name="Aftuck L."/>
            <person name="Alexander A."/>
            <person name="An P."/>
            <person name="Anderson E."/>
            <person name="Anderson S."/>
            <person name="Arachi H."/>
            <person name="Azer M."/>
            <person name="Bachantsang P."/>
            <person name="Barry A."/>
            <person name="Bayul T."/>
            <person name="Berlin A."/>
            <person name="Bessette D."/>
            <person name="Bloom T."/>
            <person name="Blye J."/>
            <person name="Boguslavskiy L."/>
            <person name="Bonnet C."/>
            <person name="Boukhgalter B."/>
            <person name="Bourzgui I."/>
            <person name="Brown A."/>
            <person name="Cahill P."/>
            <person name="Channer S."/>
            <person name="Cheshatsang Y."/>
            <person name="Chuda L."/>
            <person name="Citroen M."/>
            <person name="Collymore A."/>
            <person name="Cooke P."/>
            <person name="Costello M."/>
            <person name="D'Aco K."/>
            <person name="Daza R."/>
            <person name="De Haan G."/>
            <person name="DeGray S."/>
            <person name="DeMaso C."/>
            <person name="Dhargay N."/>
            <person name="Dooley K."/>
            <person name="Dooley E."/>
            <person name="Doricent M."/>
            <person name="Dorje P."/>
            <person name="Dorjee K."/>
            <person name="Dupes A."/>
            <person name="Elong R."/>
            <person name="Falk J."/>
            <person name="Farina A."/>
            <person name="Faro S."/>
            <person name="Ferguson D."/>
            <person name="Fisher S."/>
            <person name="Foley C.D."/>
            <person name="Franke A."/>
            <person name="Friedrich D."/>
            <person name="Gadbois L."/>
            <person name="Gearin G."/>
            <person name="Gearin C.R."/>
            <person name="Giannoukos G."/>
            <person name="Goode T."/>
            <person name="Graham J."/>
            <person name="Grandbois E."/>
            <person name="Grewal S."/>
            <person name="Gyaltsen K."/>
            <person name="Hafez N."/>
            <person name="Hagos B."/>
            <person name="Hall J."/>
            <person name="Henson C."/>
            <person name="Hollinger A."/>
            <person name="Honan T."/>
            <person name="Huard M.D."/>
            <person name="Hughes L."/>
            <person name="Hurhula B."/>
            <person name="Husby M.E."/>
            <person name="Kamat A."/>
            <person name="Kanga B."/>
            <person name="Kashin S."/>
            <person name="Khazanovich D."/>
            <person name="Kisner P."/>
            <person name="Lance K."/>
            <person name="Lara M."/>
            <person name="Lee W."/>
            <person name="Lennon N."/>
            <person name="Letendre F."/>
            <person name="LeVine R."/>
            <person name="Lipovsky A."/>
            <person name="Liu X."/>
            <person name="Liu J."/>
            <person name="Liu S."/>
            <person name="Lokyitsang T."/>
            <person name="Lokyitsang Y."/>
            <person name="Lubonja R."/>
            <person name="Lui A."/>
            <person name="MacDonald P."/>
            <person name="Magnisalis V."/>
            <person name="Maru K."/>
            <person name="Matthews C."/>
            <person name="McCusker W."/>
            <person name="McDonough S."/>
            <person name="Mehta T."/>
            <person name="Meldrim J."/>
            <person name="Meneus L."/>
            <person name="Mihai O."/>
            <person name="Mihalev A."/>
            <person name="Mihova T."/>
            <person name="Mittelman R."/>
            <person name="Mlenga V."/>
            <person name="Montmayeur A."/>
            <person name="Mulrain L."/>
            <person name="Navidi A."/>
            <person name="Naylor J."/>
            <person name="Negash T."/>
            <person name="Nguyen T."/>
            <person name="Nguyen N."/>
            <person name="Nicol R."/>
            <person name="Norbu C."/>
            <person name="Norbu N."/>
            <person name="Novod N."/>
            <person name="O'Neill B."/>
            <person name="Osman S."/>
            <person name="Markiewicz E."/>
            <person name="Oyono O.L."/>
            <person name="Patti C."/>
            <person name="Phunkhang P."/>
            <person name="Pierre F."/>
            <person name="Priest M."/>
            <person name="Raghuraman S."/>
            <person name="Rege F."/>
            <person name="Reyes R."/>
            <person name="Rise C."/>
            <person name="Rogov P."/>
            <person name="Ross K."/>
            <person name="Ryan E."/>
            <person name="Settipalli S."/>
            <person name="Shea T."/>
            <person name="Sherpa N."/>
            <person name="Shi L."/>
            <person name="Shih D."/>
            <person name="Sparrow T."/>
            <person name="Spaulding J."/>
            <person name="Stalker J."/>
            <person name="Stange-Thomann N."/>
            <person name="Stavropoulos S."/>
            <person name="Stone C."/>
            <person name="Strader C."/>
            <person name="Tesfaye S."/>
            <person name="Thomson T."/>
            <person name="Thoulutsang Y."/>
            <person name="Thoulutsang D."/>
            <person name="Topham K."/>
            <person name="Topping I."/>
            <person name="Tsamla T."/>
            <person name="Vassiliev H."/>
            <person name="Vo A."/>
            <person name="Wangchuk T."/>
            <person name="Wangdi T."/>
            <person name="Weiand M."/>
            <person name="Wilkinson J."/>
            <person name="Wilson A."/>
            <person name="Yadav S."/>
            <person name="Young G."/>
            <person name="Yu Q."/>
            <person name="Zembek L."/>
            <person name="Zhong D."/>
            <person name="Zimmer A."/>
            <person name="Zwirko Z."/>
            <person name="Jaffe D.B."/>
            <person name="Alvarez P."/>
            <person name="Brockman W."/>
            <person name="Butler J."/>
            <person name="Chin C."/>
            <person name="Gnerre S."/>
            <person name="Grabherr M."/>
            <person name="Kleber M."/>
            <person name="Mauceli E."/>
            <person name="MacCallum I."/>
        </authorList>
    </citation>
    <scope>NUCLEOTIDE SEQUENCE [LARGE SCALE GENOMIC DNA]</scope>
    <source>
        <strain evidence="6">Tucson 15081-1352.22</strain>
    </source>
</reference>
<evidence type="ECO:0000313" key="5">
    <source>
        <dbReference type="EMBL" id="KRG03521.1"/>
    </source>
</evidence>
<feature type="chain" id="PRO_5006387927" evidence="3">
    <location>
        <begin position="27"/>
        <end position="122"/>
    </location>
</feature>
<sequence>MYHFVSGILLTLLLTAALFLTPPTEAAVLRGLFANEKYPGKCYVSENLILSSGEQAKYPEMDCARIICGSESWAEIHTCGVEVPPPGFQFGNVKNPNADYPKCCERELIKAKDCTAKHMSSI</sequence>
<dbReference type="KEGG" id="dmo:Dmoj_GI22128"/>
<evidence type="ECO:0000256" key="2">
    <source>
        <dbReference type="ARBA" id="ARBA00022525"/>
    </source>
</evidence>
<evidence type="ECO:0000256" key="3">
    <source>
        <dbReference type="SAM" id="SignalP"/>
    </source>
</evidence>